<evidence type="ECO:0000313" key="3">
    <source>
        <dbReference type="Proteomes" id="UP001079657"/>
    </source>
</evidence>
<proteinExistence type="predicted"/>
<sequence length="80" mass="9215">MSNLEKLNKIICDAFGIREVESIKDEHGPDEIEGWDSMAHVELVTQLEETFEIAMEVIDVSRMYTIGDIKKILVKYDVEL</sequence>
<dbReference type="Gene3D" id="1.10.1200.10">
    <property type="entry name" value="ACP-like"/>
    <property type="match status" value="1"/>
</dbReference>
<comment type="caution">
    <text evidence="2">The sequence shown here is derived from an EMBL/GenBank/DDBJ whole genome shotgun (WGS) entry which is preliminary data.</text>
</comment>
<organism evidence="2 3">
    <name type="scientific">Clostridium ganghwense</name>
    <dbReference type="NCBI Taxonomy" id="312089"/>
    <lineage>
        <taxon>Bacteria</taxon>
        <taxon>Bacillati</taxon>
        <taxon>Bacillota</taxon>
        <taxon>Clostridia</taxon>
        <taxon>Eubacteriales</taxon>
        <taxon>Clostridiaceae</taxon>
        <taxon>Clostridium</taxon>
    </lineage>
</organism>
<evidence type="ECO:0000259" key="1">
    <source>
        <dbReference type="PROSITE" id="PS50075"/>
    </source>
</evidence>
<accession>A0ABT4CS79</accession>
<dbReference type="Pfam" id="PF00550">
    <property type="entry name" value="PP-binding"/>
    <property type="match status" value="1"/>
</dbReference>
<dbReference type="InterPro" id="IPR036736">
    <property type="entry name" value="ACP-like_sf"/>
</dbReference>
<protein>
    <submittedName>
        <fullName evidence="2">Acyl carrier protein</fullName>
    </submittedName>
</protein>
<evidence type="ECO:0000313" key="2">
    <source>
        <dbReference type="EMBL" id="MCY6371925.1"/>
    </source>
</evidence>
<dbReference type="InterPro" id="IPR009081">
    <property type="entry name" value="PP-bd_ACP"/>
</dbReference>
<feature type="domain" description="Carrier" evidence="1">
    <location>
        <begin position="1"/>
        <end position="77"/>
    </location>
</feature>
<keyword evidence="3" id="KW-1185">Reference proteome</keyword>
<dbReference type="EMBL" id="JAPQES010000005">
    <property type="protein sequence ID" value="MCY6371925.1"/>
    <property type="molecule type" value="Genomic_DNA"/>
</dbReference>
<gene>
    <name evidence="2" type="ORF">OXH55_14860</name>
</gene>
<reference evidence="2" key="1">
    <citation type="submission" date="2022-12" db="EMBL/GenBank/DDBJ databases">
        <authorList>
            <person name="Wang J."/>
        </authorList>
    </citation>
    <scope>NUCLEOTIDE SEQUENCE</scope>
    <source>
        <strain evidence="2">HY-42-06</strain>
    </source>
</reference>
<dbReference type="Proteomes" id="UP001079657">
    <property type="component" value="Unassembled WGS sequence"/>
</dbReference>
<dbReference type="PROSITE" id="PS50075">
    <property type="entry name" value="CARRIER"/>
    <property type="match status" value="1"/>
</dbReference>
<dbReference type="SUPFAM" id="SSF47336">
    <property type="entry name" value="ACP-like"/>
    <property type="match status" value="1"/>
</dbReference>
<dbReference type="RefSeq" id="WP_268050824.1">
    <property type="nucleotide sequence ID" value="NZ_JAPQES010000005.1"/>
</dbReference>
<name>A0ABT4CS79_9CLOT</name>